<dbReference type="PRINTS" id="PR01415">
    <property type="entry name" value="ANKYRIN"/>
</dbReference>
<dbReference type="EMBL" id="LHQR01000029">
    <property type="protein sequence ID" value="KXG51518.1"/>
    <property type="molecule type" value="Genomic_DNA"/>
</dbReference>
<keyword evidence="1" id="KW-0677">Repeat</keyword>
<dbReference type="AlphaFoldDB" id="A0A135LRB4"/>
<dbReference type="STRING" id="5078.A0A135LRB4"/>
<feature type="region of interest" description="Disordered" evidence="4">
    <location>
        <begin position="761"/>
        <end position="780"/>
    </location>
</feature>
<dbReference type="RefSeq" id="XP_040650054.1">
    <property type="nucleotide sequence ID" value="XM_040796624.1"/>
</dbReference>
<dbReference type="InterPro" id="IPR056884">
    <property type="entry name" value="NPHP3-like_N"/>
</dbReference>
<feature type="domain" description="Nephrocystin 3-like N-terminal" evidence="5">
    <location>
        <begin position="17"/>
        <end position="156"/>
    </location>
</feature>
<dbReference type="PROSITE" id="PS50088">
    <property type="entry name" value="ANK_REPEAT"/>
    <property type="match status" value="7"/>
</dbReference>
<dbReference type="PANTHER" id="PTHR24188:SF29">
    <property type="entry name" value="GH09064P"/>
    <property type="match status" value="1"/>
</dbReference>
<feature type="repeat" description="ANK" evidence="3">
    <location>
        <begin position="734"/>
        <end position="766"/>
    </location>
</feature>
<keyword evidence="2 3" id="KW-0040">ANK repeat</keyword>
<dbReference type="Pfam" id="PF24883">
    <property type="entry name" value="NPHP3_N"/>
    <property type="match status" value="1"/>
</dbReference>
<dbReference type="OMA" id="YAKDPLR"/>
<evidence type="ECO:0000313" key="6">
    <source>
        <dbReference type="EMBL" id="KXG51518.1"/>
    </source>
</evidence>
<comment type="caution">
    <text evidence="6">The sequence shown here is derived from an EMBL/GenBank/DDBJ whole genome shotgun (WGS) entry which is preliminary data.</text>
</comment>
<feature type="repeat" description="ANK" evidence="3">
    <location>
        <begin position="701"/>
        <end position="733"/>
    </location>
</feature>
<evidence type="ECO:0000256" key="1">
    <source>
        <dbReference type="ARBA" id="ARBA00022737"/>
    </source>
</evidence>
<dbReference type="SMART" id="SM00248">
    <property type="entry name" value="ANK"/>
    <property type="match status" value="9"/>
</dbReference>
<evidence type="ECO:0000256" key="2">
    <source>
        <dbReference type="ARBA" id="ARBA00023043"/>
    </source>
</evidence>
<proteinExistence type="predicted"/>
<dbReference type="OrthoDB" id="194358at2759"/>
<evidence type="ECO:0000259" key="5">
    <source>
        <dbReference type="Pfam" id="PF24883"/>
    </source>
</evidence>
<organism evidence="6 7">
    <name type="scientific">Penicillium patulum</name>
    <name type="common">Penicillium griseofulvum</name>
    <dbReference type="NCBI Taxonomy" id="5078"/>
    <lineage>
        <taxon>Eukaryota</taxon>
        <taxon>Fungi</taxon>
        <taxon>Dikarya</taxon>
        <taxon>Ascomycota</taxon>
        <taxon>Pezizomycotina</taxon>
        <taxon>Eurotiomycetes</taxon>
        <taxon>Eurotiomycetidae</taxon>
        <taxon>Eurotiales</taxon>
        <taxon>Aspergillaceae</taxon>
        <taxon>Penicillium</taxon>
    </lineage>
</organism>
<evidence type="ECO:0000256" key="4">
    <source>
        <dbReference type="SAM" id="MobiDB-lite"/>
    </source>
</evidence>
<sequence>MKFAYSSMKAKAGNKHAIAASLKSAYSSMKAKARNKHAITASFFFNARGDGLEKSISGMYRSLLLQLLEGYPDLQAVLDDFDLGPPQKDGCPPLNVLKDLFANAVCTIGQRSFTCFVDALDECDEQQVVEMVQYFEELAERSTAKGVQFRTCFSSRHYPYIVIHRGIQLTLEDQPGHAEDLATYVTSRLLIKEPRLVKELQPQLLGKAAGVFMWVVLVVDILNKEYRRGGMALRMRLAEIPSDLSDLFKDILGRDNENIEALLLSILWILYAKDPLRPQEFYHALWSGLSLKDLVNSQIPDVTVLGTGESDDTVSRYVISSSKGLAEITKSSQPRVQFIHESVQDFLIKDIGLSKLWPELAFDCESLGHERLKQCCSLYTNHPLIRTYVDRLLSEPDSNDRKEISNDYPFLEYASENILYHANAAAKAVPQEAFLTSFPVSNWIKTNNLFEKFNYRKYTMNASLFYILADKGCPELIRARLKEDSQIHVFGERHNYPFFAALANGHKDAVAALLNSSNGVDITEGLNHWKDLKEYGNRTPLSWAAQSGRAPIVQLLMQSRPSVGEMDRRERTPLLRASVHGHEAVVRLLIENGANVNASNKVERTPLSQASSKGHEAVVRLLIENGANVNVGNKHGWIPLKWAAFNGHEAVVRLLIENGANVNVSDKGRGTPLEWASLEGHEAVMRLFIEKGANVNVVDKFGRTPLLRASLKGHEAAVKLLIENGADVNLSDKDRRTPLEWASLKGHEAVVRLLMENGAQAERQTSKQTQTSIFTPSSLS</sequence>
<gene>
    <name evidence="6" type="ORF">PGRI_089110</name>
</gene>
<feature type="repeat" description="ANK" evidence="3">
    <location>
        <begin position="635"/>
        <end position="667"/>
    </location>
</feature>
<feature type="repeat" description="ANK" evidence="3">
    <location>
        <begin position="536"/>
        <end position="568"/>
    </location>
</feature>
<keyword evidence="7" id="KW-1185">Reference proteome</keyword>
<protein>
    <recommendedName>
        <fullName evidence="5">Nephrocystin 3-like N-terminal domain-containing protein</fullName>
    </recommendedName>
</protein>
<dbReference type="Gene3D" id="1.25.40.20">
    <property type="entry name" value="Ankyrin repeat-containing domain"/>
    <property type="match status" value="1"/>
</dbReference>
<evidence type="ECO:0000313" key="7">
    <source>
        <dbReference type="Proteomes" id="UP000070168"/>
    </source>
</evidence>
<dbReference type="InterPro" id="IPR036770">
    <property type="entry name" value="Ankyrin_rpt-contain_sf"/>
</dbReference>
<dbReference type="PROSITE" id="PS50297">
    <property type="entry name" value="ANK_REP_REGION"/>
    <property type="match status" value="6"/>
</dbReference>
<accession>A0A135LRB4</accession>
<dbReference type="Proteomes" id="UP000070168">
    <property type="component" value="Unassembled WGS sequence"/>
</dbReference>
<reference evidence="6 7" key="1">
    <citation type="journal article" date="2016" name="BMC Genomics">
        <title>Genome sequencing and secondary metabolism of the postharvest pathogen Penicillium griseofulvum.</title>
        <authorList>
            <person name="Banani H."/>
            <person name="Marcet-Houben M."/>
            <person name="Ballester A.R."/>
            <person name="Abbruscato P."/>
            <person name="Gonzalez-Candelas L."/>
            <person name="Gabaldon T."/>
            <person name="Spadaro D."/>
        </authorList>
    </citation>
    <scope>NUCLEOTIDE SEQUENCE [LARGE SCALE GENOMIC DNA]</scope>
    <source>
        <strain evidence="6 7">PG3</strain>
    </source>
</reference>
<dbReference type="PANTHER" id="PTHR24188">
    <property type="entry name" value="ANKYRIN REPEAT PROTEIN"/>
    <property type="match status" value="1"/>
</dbReference>
<feature type="repeat" description="ANK" evidence="3">
    <location>
        <begin position="602"/>
        <end position="634"/>
    </location>
</feature>
<dbReference type="InterPro" id="IPR002110">
    <property type="entry name" value="Ankyrin_rpt"/>
</dbReference>
<dbReference type="SUPFAM" id="SSF48403">
    <property type="entry name" value="Ankyrin repeat"/>
    <property type="match status" value="1"/>
</dbReference>
<feature type="compositionally biased region" description="Polar residues" evidence="4">
    <location>
        <begin position="762"/>
        <end position="780"/>
    </location>
</feature>
<evidence type="ECO:0000256" key="3">
    <source>
        <dbReference type="PROSITE-ProRule" id="PRU00023"/>
    </source>
</evidence>
<feature type="repeat" description="ANK" evidence="3">
    <location>
        <begin position="569"/>
        <end position="601"/>
    </location>
</feature>
<dbReference type="Pfam" id="PF12796">
    <property type="entry name" value="Ank_2"/>
    <property type="match status" value="3"/>
</dbReference>
<dbReference type="GeneID" id="63711924"/>
<name>A0A135LRB4_PENPA</name>
<feature type="repeat" description="ANK" evidence="3">
    <location>
        <begin position="668"/>
        <end position="700"/>
    </location>
</feature>